<organism evidence="5">
    <name type="scientific">Rodentolepis nana</name>
    <name type="common">Dwarf tapeworm</name>
    <name type="synonym">Hymenolepis nana</name>
    <dbReference type="NCBI Taxonomy" id="102285"/>
    <lineage>
        <taxon>Eukaryota</taxon>
        <taxon>Metazoa</taxon>
        <taxon>Spiralia</taxon>
        <taxon>Lophotrochozoa</taxon>
        <taxon>Platyhelminthes</taxon>
        <taxon>Cestoda</taxon>
        <taxon>Eucestoda</taxon>
        <taxon>Cyclophyllidea</taxon>
        <taxon>Hymenolepididae</taxon>
        <taxon>Rodentolepis</taxon>
    </lineage>
</organism>
<dbReference type="GO" id="GO:0006357">
    <property type="term" value="P:regulation of transcription by RNA polymerase II"/>
    <property type="evidence" value="ECO:0007669"/>
    <property type="project" value="TreeGrafter"/>
</dbReference>
<gene>
    <name evidence="3" type="ORF">HNAJ_LOCUS9422</name>
</gene>
<evidence type="ECO:0000313" key="4">
    <source>
        <dbReference type="Proteomes" id="UP000278807"/>
    </source>
</evidence>
<feature type="compositionally biased region" description="Polar residues" evidence="1">
    <location>
        <begin position="434"/>
        <end position="447"/>
    </location>
</feature>
<evidence type="ECO:0000313" key="3">
    <source>
        <dbReference type="EMBL" id="VDO05910.1"/>
    </source>
</evidence>
<feature type="compositionally biased region" description="Polar residues" evidence="1">
    <location>
        <begin position="302"/>
        <end position="312"/>
    </location>
</feature>
<dbReference type="Proteomes" id="UP000278807">
    <property type="component" value="Unassembled WGS sequence"/>
</dbReference>
<feature type="region of interest" description="Disordered" evidence="1">
    <location>
        <begin position="1"/>
        <end position="54"/>
    </location>
</feature>
<feature type="domain" description="C2H2-type" evidence="2">
    <location>
        <begin position="373"/>
        <end position="396"/>
    </location>
</feature>
<evidence type="ECO:0000256" key="1">
    <source>
        <dbReference type="SAM" id="MobiDB-lite"/>
    </source>
</evidence>
<keyword evidence="4" id="KW-1185">Reference proteome</keyword>
<proteinExistence type="predicted"/>
<feature type="region of interest" description="Disordered" evidence="1">
    <location>
        <begin position="99"/>
        <end position="119"/>
    </location>
</feature>
<dbReference type="InterPro" id="IPR013087">
    <property type="entry name" value="Znf_C2H2_type"/>
</dbReference>
<feature type="compositionally biased region" description="Polar residues" evidence="1">
    <location>
        <begin position="201"/>
        <end position="210"/>
    </location>
</feature>
<feature type="compositionally biased region" description="Polar residues" evidence="1">
    <location>
        <begin position="1"/>
        <end position="10"/>
    </location>
</feature>
<evidence type="ECO:0000313" key="5">
    <source>
        <dbReference type="WBParaSite" id="HNAJ_0000942701-mRNA-1"/>
    </source>
</evidence>
<dbReference type="PANTHER" id="PTHR21564">
    <property type="entry name" value="BRAKELESS PROTEIN"/>
    <property type="match status" value="1"/>
</dbReference>
<feature type="region of interest" description="Disordered" evidence="1">
    <location>
        <begin position="648"/>
        <end position="684"/>
    </location>
</feature>
<sequence length="684" mass="73537">MPSGTMSTITMAPPGVFATSMPPELSNSASPVLSSEERESVSSTESRRRRLGGGIANCTPSVTGSSSQVLSSYCTSPTFVIESPKLDHSDEPFAKVRKKTRAHRNRGGAHNGSSPYSVNKPLKVTIRRTNAHSHTLNSSMQDGSVNRMSPSSVYSSVPGDDETSPIRVLSPHHHHNIPNSFSSSSKAVDYNTQGPAPRDASVSTMDNATSVEPDHLGPCEPGTKINLTGSVWMETPGMLCVDVNWRGRSYVGTLMDFTKNGLNLACPSKMITSLSCLKNKISWNPASTSVGGNSGPLGTAGSVKTRSSNPGPTESRGRPLTSARGRRKRRGYGQLPISSSSGNLVSDGMESNQEDEAPCSNNPQPETGLPILCPFEGCRKRFTDYRCLQCHFQQSHRTQKKTKLEYKSEESAIQEPEIPCTVPSPSAPQLAKAVSSSTDGVQLPESNSNDDDIPPPTLDRGPAVSEEQVPLSNDHPPTASPAYSDISDDAPATPKITVPKPTIDSNPTPPSWQHPTVVPQKPPQPPQTVQNPPQAQPVDWSANSRIPPAPANPITTTTPHSHPSTIPPVRSSPYEFDPTTAAAIMTRLQGGQFPYPNIHSSAYQVGPPHPHQTATPSVPFNIPRNPLAAADFSQAQIAAFMAYQQELARRQSELQRRGRSPQQQRHSPHLPPGMGSQQQFRPPP</sequence>
<dbReference type="PROSITE" id="PS00028">
    <property type="entry name" value="ZINC_FINGER_C2H2_1"/>
    <property type="match status" value="1"/>
</dbReference>
<feature type="compositionally biased region" description="Polar residues" evidence="1">
    <location>
        <begin position="133"/>
        <end position="155"/>
    </location>
</feature>
<evidence type="ECO:0000259" key="2">
    <source>
        <dbReference type="PROSITE" id="PS00028"/>
    </source>
</evidence>
<dbReference type="PANTHER" id="PTHR21564:SF5">
    <property type="entry name" value="SCRIBBLER, ISOFORM J"/>
    <property type="match status" value="1"/>
</dbReference>
<feature type="compositionally biased region" description="Polar residues" evidence="1">
    <location>
        <begin position="675"/>
        <end position="684"/>
    </location>
</feature>
<feature type="compositionally biased region" description="Low complexity" evidence="1">
    <location>
        <begin position="527"/>
        <end position="538"/>
    </location>
</feature>
<feature type="region of interest" description="Disordered" evidence="1">
    <location>
        <begin position="133"/>
        <end position="221"/>
    </location>
</feature>
<dbReference type="OrthoDB" id="5863628at2759"/>
<name>A0A0R3TPL8_RODNA</name>
<reference evidence="3 4" key="2">
    <citation type="submission" date="2018-11" db="EMBL/GenBank/DDBJ databases">
        <authorList>
            <consortium name="Pathogen Informatics"/>
        </authorList>
    </citation>
    <scope>NUCLEOTIDE SEQUENCE [LARGE SCALE GENOMIC DNA]</scope>
</reference>
<dbReference type="EMBL" id="UZAE01012604">
    <property type="protein sequence ID" value="VDO05910.1"/>
    <property type="molecule type" value="Genomic_DNA"/>
</dbReference>
<dbReference type="AlphaFoldDB" id="A0A0R3TPL8"/>
<feature type="compositionally biased region" description="Polar residues" evidence="1">
    <location>
        <begin position="177"/>
        <end position="194"/>
    </location>
</feature>
<feature type="region of interest" description="Disordered" evidence="1">
    <location>
        <begin position="285"/>
        <end position="366"/>
    </location>
</feature>
<dbReference type="GO" id="GO:0005634">
    <property type="term" value="C:nucleus"/>
    <property type="evidence" value="ECO:0007669"/>
    <property type="project" value="TreeGrafter"/>
</dbReference>
<feature type="region of interest" description="Disordered" evidence="1">
    <location>
        <begin position="398"/>
        <end position="572"/>
    </location>
</feature>
<reference evidence="5" key="1">
    <citation type="submission" date="2017-02" db="UniProtKB">
        <authorList>
            <consortium name="WormBaseParasite"/>
        </authorList>
    </citation>
    <scope>IDENTIFICATION</scope>
</reference>
<feature type="compositionally biased region" description="Low complexity" evidence="1">
    <location>
        <begin position="552"/>
        <end position="568"/>
    </location>
</feature>
<protein>
    <submittedName>
        <fullName evidence="5">C2H2-type domain-containing protein</fullName>
    </submittedName>
</protein>
<dbReference type="InterPro" id="IPR040010">
    <property type="entry name" value="ZN608/ZN609"/>
</dbReference>
<dbReference type="WBParaSite" id="HNAJ_0000942701-mRNA-1">
    <property type="protein sequence ID" value="HNAJ_0000942701-mRNA-1"/>
    <property type="gene ID" value="HNAJ_0000942701"/>
</dbReference>
<accession>A0A0R3TPL8</accession>